<sequence>IHVGGRPPDEFSEGIETSFTGCMARMQLNSVDLLSFAPRDGGHKCQMSKPPSLTLHESSKAFIPFSFLPFSFEFRILPVASVLLDMIDVENNTLLQTTIDDSRKLHLVSNVTRFKQIAHPQINVADGGWHSFSLRIRGPRLEVEIDGYTVLWLEGQEVRRISARLTSLVLSSVGCYRSTTIDFGKVHVEDVSRLDVRTTVFVIRPRSPTIHALVPMDIMGRTAIHEKDTTLSDGWTGLRNTGAFRPHVGSSVYYMGCASTGGGALI</sequence>
<dbReference type="SUPFAM" id="SSF49899">
    <property type="entry name" value="Concanavalin A-like lectins/glucanases"/>
    <property type="match status" value="1"/>
</dbReference>
<dbReference type="AlphaFoldDB" id="A0A2G9U294"/>
<keyword evidence="2" id="KW-1185">Reference proteome</keyword>
<reference evidence="1 2" key="1">
    <citation type="submission" date="2015-09" db="EMBL/GenBank/DDBJ databases">
        <title>Draft genome of the parasitic nematode Teladorsagia circumcincta isolate WARC Sus (inbred).</title>
        <authorList>
            <person name="Mitreva M."/>
        </authorList>
    </citation>
    <scope>NUCLEOTIDE SEQUENCE [LARGE SCALE GENOMIC DNA]</scope>
    <source>
        <strain evidence="1 2">S</strain>
    </source>
</reference>
<organism evidence="1 2">
    <name type="scientific">Teladorsagia circumcincta</name>
    <name type="common">Brown stomach worm</name>
    <name type="synonym">Ostertagia circumcincta</name>
    <dbReference type="NCBI Taxonomy" id="45464"/>
    <lineage>
        <taxon>Eukaryota</taxon>
        <taxon>Metazoa</taxon>
        <taxon>Ecdysozoa</taxon>
        <taxon>Nematoda</taxon>
        <taxon>Chromadorea</taxon>
        <taxon>Rhabditida</taxon>
        <taxon>Rhabditina</taxon>
        <taxon>Rhabditomorpha</taxon>
        <taxon>Strongyloidea</taxon>
        <taxon>Trichostrongylidae</taxon>
        <taxon>Teladorsagia</taxon>
    </lineage>
</organism>
<dbReference type="Gene3D" id="2.60.120.200">
    <property type="match status" value="2"/>
</dbReference>
<proteinExistence type="predicted"/>
<dbReference type="OrthoDB" id="26719at2759"/>
<protein>
    <submittedName>
        <fullName evidence="1">Uncharacterized protein</fullName>
    </submittedName>
</protein>
<feature type="non-terminal residue" evidence="1">
    <location>
        <position position="1"/>
    </location>
</feature>
<evidence type="ECO:0000313" key="2">
    <source>
        <dbReference type="Proteomes" id="UP000230423"/>
    </source>
</evidence>
<gene>
    <name evidence="1" type="ORF">TELCIR_13993</name>
</gene>
<dbReference type="Proteomes" id="UP000230423">
    <property type="component" value="Unassembled WGS sequence"/>
</dbReference>
<dbReference type="InterPro" id="IPR013320">
    <property type="entry name" value="ConA-like_dom_sf"/>
</dbReference>
<name>A0A2G9U294_TELCI</name>
<evidence type="ECO:0000313" key="1">
    <source>
        <dbReference type="EMBL" id="PIO64379.1"/>
    </source>
</evidence>
<accession>A0A2G9U294</accession>
<dbReference type="EMBL" id="KZ349956">
    <property type="protein sequence ID" value="PIO64379.1"/>
    <property type="molecule type" value="Genomic_DNA"/>
</dbReference>